<accession>A0A4V2V4V0</accession>
<dbReference type="Gene3D" id="2.40.420.20">
    <property type="match status" value="1"/>
</dbReference>
<evidence type="ECO:0000256" key="2">
    <source>
        <dbReference type="SAM" id="Coils"/>
    </source>
</evidence>
<evidence type="ECO:0000256" key="3">
    <source>
        <dbReference type="SAM" id="SignalP"/>
    </source>
</evidence>
<organism evidence="6 7">
    <name type="scientific">Martelella mediterranea</name>
    <dbReference type="NCBI Taxonomy" id="293089"/>
    <lineage>
        <taxon>Bacteria</taxon>
        <taxon>Pseudomonadati</taxon>
        <taxon>Pseudomonadota</taxon>
        <taxon>Alphaproteobacteria</taxon>
        <taxon>Hyphomicrobiales</taxon>
        <taxon>Aurantimonadaceae</taxon>
        <taxon>Martelella</taxon>
    </lineage>
</organism>
<dbReference type="Pfam" id="PF25954">
    <property type="entry name" value="Beta-barrel_RND_2"/>
    <property type="match status" value="1"/>
</dbReference>
<keyword evidence="2" id="KW-0175">Coiled coil</keyword>
<gene>
    <name evidence="6" type="ORF">EDC90_1005135</name>
</gene>
<evidence type="ECO:0000256" key="1">
    <source>
        <dbReference type="ARBA" id="ARBA00009477"/>
    </source>
</evidence>
<keyword evidence="7" id="KW-1185">Reference proteome</keyword>
<dbReference type="Pfam" id="PF25989">
    <property type="entry name" value="YknX_C"/>
    <property type="match status" value="1"/>
</dbReference>
<dbReference type="Gene3D" id="2.40.50.100">
    <property type="match status" value="1"/>
</dbReference>
<dbReference type="PANTHER" id="PTHR30469">
    <property type="entry name" value="MULTIDRUG RESISTANCE PROTEIN MDTA"/>
    <property type="match status" value="1"/>
</dbReference>
<protein>
    <submittedName>
        <fullName evidence="6">HlyD family secretion protein</fullName>
    </submittedName>
</protein>
<reference evidence="6 7" key="1">
    <citation type="submission" date="2019-03" db="EMBL/GenBank/DDBJ databases">
        <title>Freshwater and sediment microbial communities from various areas in North America, analyzing microbe dynamics in response to fracking.</title>
        <authorList>
            <person name="Lamendella R."/>
        </authorList>
    </citation>
    <scope>NUCLEOTIDE SEQUENCE [LARGE SCALE GENOMIC DNA]</scope>
    <source>
        <strain evidence="6 7">175.2</strain>
    </source>
</reference>
<dbReference type="SUPFAM" id="SSF111369">
    <property type="entry name" value="HlyD-like secretion proteins"/>
    <property type="match status" value="1"/>
</dbReference>
<feature type="chain" id="PRO_5020812378" evidence="3">
    <location>
        <begin position="24"/>
        <end position="392"/>
    </location>
</feature>
<dbReference type="GO" id="GO:0015562">
    <property type="term" value="F:efflux transmembrane transporter activity"/>
    <property type="evidence" value="ECO:0007669"/>
    <property type="project" value="TreeGrafter"/>
</dbReference>
<feature type="domain" description="YknX-like C-terminal permuted SH3-like" evidence="5">
    <location>
        <begin position="315"/>
        <end position="382"/>
    </location>
</feature>
<feature type="signal peptide" evidence="3">
    <location>
        <begin position="1"/>
        <end position="23"/>
    </location>
</feature>
<dbReference type="Gene3D" id="1.10.287.470">
    <property type="entry name" value="Helix hairpin bin"/>
    <property type="match status" value="1"/>
</dbReference>
<dbReference type="InterPro" id="IPR058637">
    <property type="entry name" value="YknX-like_C"/>
</dbReference>
<dbReference type="RefSeq" id="WP_132309344.1">
    <property type="nucleotide sequence ID" value="NZ_SMAR01000005.1"/>
</dbReference>
<sequence>MNTRRFPAASFLMLVLLASPALAAETGTPGENNLPAIVVTSATPQQLTERVLGTGIVEPVDEVFVQPLVEGLSIETIEAEIGDRVEKGTVLATLRTDKLLLERSSQMASKARAKANLSQLEAQLKSSEAVLTDARRQYDRAKRLVENGTSTRAALEQAETSALKAQASANAAREAISVAEADLRVTEAQIEDIDLRLARTKIKTPVSGIISDRNARIGAIASGSANPMFTIIEDGAIELVAEVPEDSVMKVRQGQAAHIMLVGAREPINGKVRLVSPVVDEATRLADVFITIEEPESARVGMYASAEIIIEQTSALSLPMTAVNIDGSGATVRRIVDGTVEIVPVSTGIQDGSRVEITGGLESGDQVVAKAGAYVRTGDRVRPVSSENAISD</sequence>
<dbReference type="EMBL" id="SMAR01000005">
    <property type="protein sequence ID" value="TCT42120.1"/>
    <property type="molecule type" value="Genomic_DNA"/>
</dbReference>
<dbReference type="NCBIfam" id="TIGR01730">
    <property type="entry name" value="RND_mfp"/>
    <property type="match status" value="1"/>
</dbReference>
<feature type="coiled-coil region" evidence="2">
    <location>
        <begin position="110"/>
        <end position="189"/>
    </location>
</feature>
<dbReference type="OrthoDB" id="7422354at2"/>
<name>A0A4V2V4V0_9HYPH</name>
<proteinExistence type="inferred from homology"/>
<feature type="domain" description="CusB-like beta-barrel" evidence="4">
    <location>
        <begin position="239"/>
        <end position="308"/>
    </location>
</feature>
<dbReference type="PANTHER" id="PTHR30469:SF15">
    <property type="entry name" value="HLYD FAMILY OF SECRETION PROTEINS"/>
    <property type="match status" value="1"/>
</dbReference>
<dbReference type="Gene3D" id="2.40.30.170">
    <property type="match status" value="1"/>
</dbReference>
<dbReference type="InterPro" id="IPR006143">
    <property type="entry name" value="RND_pump_MFP"/>
</dbReference>
<dbReference type="AlphaFoldDB" id="A0A4V2V4V0"/>
<evidence type="ECO:0000313" key="7">
    <source>
        <dbReference type="Proteomes" id="UP000295097"/>
    </source>
</evidence>
<evidence type="ECO:0000313" key="6">
    <source>
        <dbReference type="EMBL" id="TCT42120.1"/>
    </source>
</evidence>
<dbReference type="InterPro" id="IPR058792">
    <property type="entry name" value="Beta-barrel_RND_2"/>
</dbReference>
<comment type="similarity">
    <text evidence="1">Belongs to the membrane fusion protein (MFP) (TC 8.A.1) family.</text>
</comment>
<dbReference type="Proteomes" id="UP000295097">
    <property type="component" value="Unassembled WGS sequence"/>
</dbReference>
<evidence type="ECO:0000259" key="5">
    <source>
        <dbReference type="Pfam" id="PF25989"/>
    </source>
</evidence>
<comment type="caution">
    <text evidence="6">The sequence shown here is derived from an EMBL/GenBank/DDBJ whole genome shotgun (WGS) entry which is preliminary data.</text>
</comment>
<dbReference type="GO" id="GO:1990281">
    <property type="term" value="C:efflux pump complex"/>
    <property type="evidence" value="ECO:0007669"/>
    <property type="project" value="TreeGrafter"/>
</dbReference>
<evidence type="ECO:0000259" key="4">
    <source>
        <dbReference type="Pfam" id="PF25954"/>
    </source>
</evidence>
<keyword evidence="3" id="KW-0732">Signal</keyword>